<sequence length="89" mass="10048">MALGAQAERYFVEDPVTSLMKLRQFGERLAQRAAAHLNVRSDNLKQYELIEKLASPPHNALSAEVRSLFHELRTRRATPSRSSSRRGGT</sequence>
<keyword evidence="2" id="KW-1185">Reference proteome</keyword>
<gene>
    <name evidence="1" type="ORF">OV287_50470</name>
</gene>
<dbReference type="Proteomes" id="UP001207654">
    <property type="component" value="Unassembled WGS sequence"/>
</dbReference>
<protein>
    <submittedName>
        <fullName evidence="1">Uncharacterized protein</fullName>
    </submittedName>
</protein>
<name>A0ABT4AM31_9BACT</name>
<dbReference type="RefSeq" id="WP_267541263.1">
    <property type="nucleotide sequence ID" value="NZ_JAPNKA010000001.1"/>
</dbReference>
<organism evidence="1 2">
    <name type="scientific">Archangium lansingense</name>
    <dbReference type="NCBI Taxonomy" id="2995310"/>
    <lineage>
        <taxon>Bacteria</taxon>
        <taxon>Pseudomonadati</taxon>
        <taxon>Myxococcota</taxon>
        <taxon>Myxococcia</taxon>
        <taxon>Myxococcales</taxon>
        <taxon>Cystobacterineae</taxon>
        <taxon>Archangiaceae</taxon>
        <taxon>Archangium</taxon>
    </lineage>
</organism>
<reference evidence="1 2" key="1">
    <citation type="submission" date="2022-11" db="EMBL/GenBank/DDBJ databases">
        <title>Minimal conservation of predation-associated metabolite biosynthetic gene clusters underscores biosynthetic potential of Myxococcota including descriptions for ten novel species: Archangium lansinium sp. nov., Myxococcus landrumus sp. nov., Nannocystis bai.</title>
        <authorList>
            <person name="Ahearne A."/>
            <person name="Stevens C."/>
            <person name="Phillips K."/>
        </authorList>
    </citation>
    <scope>NUCLEOTIDE SEQUENCE [LARGE SCALE GENOMIC DNA]</scope>
    <source>
        <strain evidence="1 2">MIWBW</strain>
    </source>
</reference>
<evidence type="ECO:0000313" key="1">
    <source>
        <dbReference type="EMBL" id="MCY1082705.1"/>
    </source>
</evidence>
<proteinExistence type="predicted"/>
<evidence type="ECO:0000313" key="2">
    <source>
        <dbReference type="Proteomes" id="UP001207654"/>
    </source>
</evidence>
<accession>A0ABT4AM31</accession>
<comment type="caution">
    <text evidence="1">The sequence shown here is derived from an EMBL/GenBank/DDBJ whole genome shotgun (WGS) entry which is preliminary data.</text>
</comment>
<dbReference type="EMBL" id="JAPNKA010000001">
    <property type="protein sequence ID" value="MCY1082705.1"/>
    <property type="molecule type" value="Genomic_DNA"/>
</dbReference>